<evidence type="ECO:0000256" key="1">
    <source>
        <dbReference type="SAM" id="Phobius"/>
    </source>
</evidence>
<dbReference type="SUPFAM" id="SSF54523">
    <property type="entry name" value="Pili subunits"/>
    <property type="match status" value="1"/>
</dbReference>
<keyword evidence="1" id="KW-0472">Membrane</keyword>
<protein>
    <recommendedName>
        <fullName evidence="4">General secretion pathway GspH domain-containing protein</fullName>
    </recommendedName>
</protein>
<organism evidence="2 3">
    <name type="scientific">Geomonas limicola</name>
    <dbReference type="NCBI Taxonomy" id="2740186"/>
    <lineage>
        <taxon>Bacteria</taxon>
        <taxon>Pseudomonadati</taxon>
        <taxon>Thermodesulfobacteriota</taxon>
        <taxon>Desulfuromonadia</taxon>
        <taxon>Geobacterales</taxon>
        <taxon>Geobacteraceae</taxon>
        <taxon>Geomonas</taxon>
    </lineage>
</organism>
<name>A0A6V8N2S2_9BACT</name>
<dbReference type="Proteomes" id="UP000587586">
    <property type="component" value="Unassembled WGS sequence"/>
</dbReference>
<evidence type="ECO:0000313" key="2">
    <source>
        <dbReference type="EMBL" id="GFO66838.1"/>
    </source>
</evidence>
<proteinExistence type="predicted"/>
<gene>
    <name evidence="2" type="ORF">GMLC_04170</name>
</gene>
<evidence type="ECO:0000313" key="3">
    <source>
        <dbReference type="Proteomes" id="UP000587586"/>
    </source>
</evidence>
<reference evidence="3" key="1">
    <citation type="submission" date="2020-06" db="EMBL/GenBank/DDBJ databases">
        <title>Draft genomic sequecing of Geomonas sp. Red745.</title>
        <authorList>
            <person name="Itoh H."/>
            <person name="Xu Z.X."/>
            <person name="Ushijima N."/>
            <person name="Masuda Y."/>
            <person name="Shiratori Y."/>
            <person name="Senoo K."/>
        </authorList>
    </citation>
    <scope>NUCLEOTIDE SEQUENCE [LARGE SCALE GENOMIC DNA]</scope>
    <source>
        <strain evidence="3">Red745</strain>
    </source>
</reference>
<keyword evidence="3" id="KW-1185">Reference proteome</keyword>
<dbReference type="AlphaFoldDB" id="A0A6V8N2S2"/>
<accession>A0A6V8N2S2</accession>
<keyword evidence="1" id="KW-1133">Transmembrane helix</keyword>
<sequence>MRTGHLTAALPERSSAPFVGELASEAGFTLIQLVVVMVLMAILTAIALPNLVVWRGQLNCRASAKLMEMSVRESRSKAITNNIQYMVVFKPNSSSFQVFKGNQAYNTPSTGFSAADSKTVTSSSVVLRSGSTGASRANVYVQLYPNGTAAFVAPDKSTSDNYVSINDAHGQLYQLKMTATGRVTLSKK</sequence>
<dbReference type="EMBL" id="BLXZ01000001">
    <property type="protein sequence ID" value="GFO66838.1"/>
    <property type="molecule type" value="Genomic_DNA"/>
</dbReference>
<dbReference type="Gene3D" id="3.30.700.10">
    <property type="entry name" value="Glycoprotein, Type 4 Pilin"/>
    <property type="match status" value="1"/>
</dbReference>
<comment type="caution">
    <text evidence="2">The sequence shown here is derived from an EMBL/GenBank/DDBJ whole genome shotgun (WGS) entry which is preliminary data.</text>
</comment>
<dbReference type="InterPro" id="IPR045584">
    <property type="entry name" value="Pilin-like"/>
</dbReference>
<keyword evidence="1" id="KW-0812">Transmembrane</keyword>
<evidence type="ECO:0008006" key="4">
    <source>
        <dbReference type="Google" id="ProtNLM"/>
    </source>
</evidence>
<feature type="transmembrane region" description="Helical" evidence="1">
    <location>
        <begin position="30"/>
        <end position="53"/>
    </location>
</feature>